<dbReference type="InterPro" id="IPR009008">
    <property type="entry name" value="Val/Leu/Ile-tRNA-synth_edit"/>
</dbReference>
<dbReference type="HAMAP" id="MF_00049_B">
    <property type="entry name" value="Leu_tRNA_synth_B"/>
    <property type="match status" value="1"/>
</dbReference>
<reference evidence="12 13" key="1">
    <citation type="submission" date="2017-09" db="EMBL/GenBank/DDBJ databases">
        <title>Depth-based differentiation of microbial function through sediment-hosted aquifers and enrichment of novel symbionts in the deep terrestrial subsurface.</title>
        <authorList>
            <person name="Probst A.J."/>
            <person name="Ladd B."/>
            <person name="Jarett J.K."/>
            <person name="Geller-Mcgrath D.E."/>
            <person name="Sieber C.M."/>
            <person name="Emerson J.B."/>
            <person name="Anantharaman K."/>
            <person name="Thomas B.C."/>
            <person name="Malmstrom R."/>
            <person name="Stieglmeier M."/>
            <person name="Klingl A."/>
            <person name="Woyke T."/>
            <person name="Ryan C.M."/>
            <person name="Banfield J.F."/>
        </authorList>
    </citation>
    <scope>NUCLEOTIDE SEQUENCE [LARGE SCALE GENOMIC DNA]</scope>
    <source>
        <strain evidence="12">CG10_big_fil_rev_8_21_14_0_10_42_12</strain>
    </source>
</reference>
<dbReference type="PRINTS" id="PR00985">
    <property type="entry name" value="TRNASYNTHLEU"/>
</dbReference>
<evidence type="ECO:0000256" key="7">
    <source>
        <dbReference type="ARBA" id="ARBA00047469"/>
    </source>
</evidence>
<dbReference type="InterPro" id="IPR009080">
    <property type="entry name" value="tRNAsynth_Ia_anticodon-bd"/>
</dbReference>
<dbReference type="GO" id="GO:0005829">
    <property type="term" value="C:cytosol"/>
    <property type="evidence" value="ECO:0007669"/>
    <property type="project" value="TreeGrafter"/>
</dbReference>
<dbReference type="InterPro" id="IPR002302">
    <property type="entry name" value="Leu-tRNA-ligase"/>
</dbReference>
<feature type="short sequence motif" description="'HIGH' region" evidence="8">
    <location>
        <begin position="47"/>
        <end position="57"/>
    </location>
</feature>
<evidence type="ECO:0000313" key="12">
    <source>
        <dbReference type="EMBL" id="PIR38360.1"/>
    </source>
</evidence>
<name>A0A2H0QVP8_9BACT</name>
<feature type="short sequence motif" description="'KMSKS' region" evidence="8">
    <location>
        <begin position="720"/>
        <end position="724"/>
    </location>
</feature>
<dbReference type="SUPFAM" id="SSF52374">
    <property type="entry name" value="Nucleotidylyl transferase"/>
    <property type="match status" value="1"/>
</dbReference>
<evidence type="ECO:0000259" key="9">
    <source>
        <dbReference type="Pfam" id="PF00133"/>
    </source>
</evidence>
<sequence>MEGYNHKEIEKKWQEKWEADNLYKTEDQAKTADGSPKENFYTLVEFPYPSGNLHVGHWYAFAVPDIFARFRRMRGYNVLYPIGFDSFGLPAENAAIKRGLDPKEWTYSNIDYMSGQLKSMGNMFDWSRKVVTSDPEYYKWTQWLFIELFKKGLVYKKKGLVNWCPSCQTVLANEQVLTHSTDSEQVATCERCGTEVTKKDLEQWYFKITDYAERLLKDLDGLDWPEPIKESQRNWIGKSEGAEFSFQLSGVSFQENQSSALSYVMGVDDITSDLKKIGVEIFEKTPSGDYKVTVPKNKLRDFEGLISEKLKPGFWNEYIADETVFIFKDQTGEIKRFIWDEANEAELLQLCNEYAKANFSSIRGMLEGNEWYREKLEAHSRQLEAVRVFTTRADTLFGVTYIVLAPEHELVQSLVNSQKPIVENAEEVKKYVEEAKKKTEIERTDAKKEKTGVELQGIKAIHPATGEEVPVWVADYVLAQYGTGAVMAVPAHDERDFQFAKTYNLAITDVIADREEGRALTEYGTVINSHEFDGLTSEEAKEKITEKYGTKKITYKLRDWLLSRQRYWGCPIPIVYDPEGKPHPVPEEHLPWVLPTDNIDYTPKGTSPLGSSKELVERTEKIFGKGWRPEIDTMDTFVDSSWYFLRYTDPHNDQSFADKNMQKSWMPVKRYSGGAEHTTMHLLYSRFFHKALYDLGLVNESEPFKNRMNRGLILGPDGQKMSKSKGNVVDPGPHVERVGADTVKTYLAFIGPYNEVGQYPWDLGGIAGVRRFLERVWKLQEIVTTDEDSKEIHILLNQTIKKVTEDIESYKFNTGISQMMILVNEVEKVKKISKHTYKTLLQLLAPFAPHLTEELWEKMGHKNSIHIESWPQYDSSKLIGDEVTYAIQINGKLRGELRVARDTEESDVVTMAQDIQGIKERIRDKQVLKTVFVKGRLVNFVIEI</sequence>
<feature type="domain" description="Leucyl-tRNA synthetase editing" evidence="11">
    <location>
        <begin position="383"/>
        <end position="547"/>
    </location>
</feature>
<keyword evidence="3 8" id="KW-0547">Nucleotide-binding</keyword>
<dbReference type="Pfam" id="PF13603">
    <property type="entry name" value="tRNA-synt_1_2"/>
    <property type="match status" value="1"/>
</dbReference>
<dbReference type="Gene3D" id="3.40.50.620">
    <property type="entry name" value="HUPs"/>
    <property type="match status" value="1"/>
</dbReference>
<evidence type="ECO:0000256" key="5">
    <source>
        <dbReference type="ARBA" id="ARBA00022917"/>
    </source>
</evidence>
<feature type="domain" description="Aminoacyl-tRNA synthetase class Ia" evidence="9">
    <location>
        <begin position="555"/>
        <end position="748"/>
    </location>
</feature>
<feature type="domain" description="Aminoacyl-tRNA synthetase class Ia" evidence="9">
    <location>
        <begin position="12"/>
        <end position="237"/>
    </location>
</feature>
<dbReference type="Proteomes" id="UP000231333">
    <property type="component" value="Unassembled WGS sequence"/>
</dbReference>
<evidence type="ECO:0000256" key="4">
    <source>
        <dbReference type="ARBA" id="ARBA00022840"/>
    </source>
</evidence>
<comment type="similarity">
    <text evidence="1 8">Belongs to the class-I aminoacyl-tRNA synthetase family.</text>
</comment>
<gene>
    <name evidence="8" type="primary">leuS</name>
    <name evidence="12" type="ORF">COV34_02010</name>
</gene>
<comment type="subcellular location">
    <subcellularLocation>
        <location evidence="8">Cytoplasm</location>
    </subcellularLocation>
</comment>
<comment type="catalytic activity">
    <reaction evidence="7 8">
        <text>tRNA(Leu) + L-leucine + ATP = L-leucyl-tRNA(Leu) + AMP + diphosphate</text>
        <dbReference type="Rhea" id="RHEA:11688"/>
        <dbReference type="Rhea" id="RHEA-COMP:9613"/>
        <dbReference type="Rhea" id="RHEA-COMP:9622"/>
        <dbReference type="ChEBI" id="CHEBI:30616"/>
        <dbReference type="ChEBI" id="CHEBI:33019"/>
        <dbReference type="ChEBI" id="CHEBI:57427"/>
        <dbReference type="ChEBI" id="CHEBI:78442"/>
        <dbReference type="ChEBI" id="CHEBI:78494"/>
        <dbReference type="ChEBI" id="CHEBI:456215"/>
        <dbReference type="EC" id="6.1.1.4"/>
    </reaction>
</comment>
<evidence type="ECO:0000256" key="8">
    <source>
        <dbReference type="HAMAP-Rule" id="MF_00049"/>
    </source>
</evidence>
<evidence type="ECO:0000256" key="6">
    <source>
        <dbReference type="ARBA" id="ARBA00023146"/>
    </source>
</evidence>
<dbReference type="AlphaFoldDB" id="A0A2H0QVP8"/>
<evidence type="ECO:0000256" key="2">
    <source>
        <dbReference type="ARBA" id="ARBA00022598"/>
    </source>
</evidence>
<dbReference type="GO" id="GO:0006429">
    <property type="term" value="P:leucyl-tRNA aminoacylation"/>
    <property type="evidence" value="ECO:0007669"/>
    <property type="project" value="UniProtKB-UniRule"/>
</dbReference>
<evidence type="ECO:0000313" key="13">
    <source>
        <dbReference type="Proteomes" id="UP000231333"/>
    </source>
</evidence>
<keyword evidence="8" id="KW-0963">Cytoplasm</keyword>
<evidence type="ECO:0000259" key="10">
    <source>
        <dbReference type="Pfam" id="PF08264"/>
    </source>
</evidence>
<dbReference type="EC" id="6.1.1.4" evidence="8"/>
<dbReference type="NCBIfam" id="TIGR00396">
    <property type="entry name" value="leuS_bact"/>
    <property type="match status" value="1"/>
</dbReference>
<dbReference type="Pfam" id="PF08264">
    <property type="entry name" value="Anticodon_1"/>
    <property type="match status" value="1"/>
</dbReference>
<comment type="caution">
    <text evidence="12">The sequence shown here is derived from an EMBL/GenBank/DDBJ whole genome shotgun (WGS) entry which is preliminary data.</text>
</comment>
<keyword evidence="5 8" id="KW-0648">Protein biosynthesis</keyword>
<dbReference type="GO" id="GO:0002161">
    <property type="term" value="F:aminoacyl-tRNA deacylase activity"/>
    <property type="evidence" value="ECO:0007669"/>
    <property type="project" value="InterPro"/>
</dbReference>
<dbReference type="InterPro" id="IPR025709">
    <property type="entry name" value="Leu_tRNA-synth_edit"/>
</dbReference>
<dbReference type="GO" id="GO:0004823">
    <property type="term" value="F:leucine-tRNA ligase activity"/>
    <property type="evidence" value="ECO:0007669"/>
    <property type="project" value="UniProtKB-UniRule"/>
</dbReference>
<dbReference type="Pfam" id="PF00133">
    <property type="entry name" value="tRNA-synt_1"/>
    <property type="match status" value="2"/>
</dbReference>
<dbReference type="SUPFAM" id="SSF47323">
    <property type="entry name" value="Anticodon-binding domain of a subclass of class I aminoacyl-tRNA synthetases"/>
    <property type="match status" value="1"/>
</dbReference>
<dbReference type="PANTHER" id="PTHR43740">
    <property type="entry name" value="LEUCYL-TRNA SYNTHETASE"/>
    <property type="match status" value="1"/>
</dbReference>
<dbReference type="InterPro" id="IPR014729">
    <property type="entry name" value="Rossmann-like_a/b/a_fold"/>
</dbReference>
<feature type="binding site" evidence="8">
    <location>
        <position position="723"/>
    </location>
    <ligand>
        <name>ATP</name>
        <dbReference type="ChEBI" id="CHEBI:30616"/>
    </ligand>
</feature>
<dbReference type="CDD" id="cd00812">
    <property type="entry name" value="LeuRS_core"/>
    <property type="match status" value="1"/>
</dbReference>
<evidence type="ECO:0000256" key="1">
    <source>
        <dbReference type="ARBA" id="ARBA00005594"/>
    </source>
</evidence>
<feature type="domain" description="Methionyl/Valyl/Leucyl/Isoleucyl-tRNA synthetase anticodon-binding" evidence="10">
    <location>
        <begin position="791"/>
        <end position="906"/>
    </location>
</feature>
<keyword evidence="2 8" id="KW-0436">Ligase</keyword>
<proteinExistence type="inferred from homology"/>
<dbReference type="FunFam" id="3.40.50.620:FF:000003">
    <property type="entry name" value="Leucine--tRNA ligase"/>
    <property type="match status" value="1"/>
</dbReference>
<dbReference type="SUPFAM" id="SSF50677">
    <property type="entry name" value="ValRS/IleRS/LeuRS editing domain"/>
    <property type="match status" value="1"/>
</dbReference>
<dbReference type="PANTHER" id="PTHR43740:SF2">
    <property type="entry name" value="LEUCINE--TRNA LIGASE, MITOCHONDRIAL"/>
    <property type="match status" value="1"/>
</dbReference>
<evidence type="ECO:0000259" key="11">
    <source>
        <dbReference type="Pfam" id="PF13603"/>
    </source>
</evidence>
<keyword evidence="4 8" id="KW-0067">ATP-binding</keyword>
<dbReference type="CDD" id="cd07958">
    <property type="entry name" value="Anticodon_Ia_Leu_BEm"/>
    <property type="match status" value="1"/>
</dbReference>
<dbReference type="FunFam" id="1.10.730.10:FF:000002">
    <property type="entry name" value="Leucine--tRNA ligase"/>
    <property type="match status" value="1"/>
</dbReference>
<dbReference type="InterPro" id="IPR013155">
    <property type="entry name" value="M/V/L/I-tRNA-synth_anticd-bd"/>
</dbReference>
<keyword evidence="6 8" id="KW-0030">Aminoacyl-tRNA synthetase</keyword>
<dbReference type="EMBL" id="PCXL01000011">
    <property type="protein sequence ID" value="PIR38360.1"/>
    <property type="molecule type" value="Genomic_DNA"/>
</dbReference>
<accession>A0A2H0QVP8</accession>
<protein>
    <recommendedName>
        <fullName evidence="8">Leucine--tRNA ligase</fullName>
        <ecNumber evidence="8">6.1.1.4</ecNumber>
    </recommendedName>
    <alternativeName>
        <fullName evidence="8">Leucyl-tRNA synthetase</fullName>
        <shortName evidence="8">LeuRS</shortName>
    </alternativeName>
</protein>
<dbReference type="GO" id="GO:0005524">
    <property type="term" value="F:ATP binding"/>
    <property type="evidence" value="ECO:0007669"/>
    <property type="project" value="UniProtKB-UniRule"/>
</dbReference>
<organism evidence="12 13">
    <name type="scientific">Candidatus Zambryskibacteria bacterium CG10_big_fil_rev_8_21_14_0_10_42_12</name>
    <dbReference type="NCBI Taxonomy" id="1975115"/>
    <lineage>
        <taxon>Bacteria</taxon>
        <taxon>Candidatus Zambryskiibacteriota</taxon>
    </lineage>
</organism>
<dbReference type="Gene3D" id="1.10.730.10">
    <property type="entry name" value="Isoleucyl-tRNA Synthetase, Domain 1"/>
    <property type="match status" value="1"/>
</dbReference>
<evidence type="ECO:0000256" key="3">
    <source>
        <dbReference type="ARBA" id="ARBA00022741"/>
    </source>
</evidence>
<dbReference type="Gene3D" id="3.90.740.10">
    <property type="entry name" value="Valyl/Leucyl/Isoleucyl-tRNA synthetase, editing domain"/>
    <property type="match status" value="1"/>
</dbReference>
<dbReference type="InterPro" id="IPR002300">
    <property type="entry name" value="aa-tRNA-synth_Ia"/>
</dbReference>